<reference evidence="2" key="1">
    <citation type="submission" date="2021-06" db="EMBL/GenBank/DDBJ databases">
        <authorList>
            <consortium name="Wellcome Sanger Institute Data Sharing"/>
        </authorList>
    </citation>
    <scope>NUCLEOTIDE SEQUENCE [LARGE SCALE GENOMIC DNA]</scope>
</reference>
<dbReference type="PROSITE" id="PS50053">
    <property type="entry name" value="UBIQUITIN_2"/>
    <property type="match status" value="1"/>
</dbReference>
<dbReference type="Ensembl" id="ENSECRT00000029521.1">
    <property type="protein sequence ID" value="ENSECRP00000028907.1"/>
    <property type="gene ID" value="ENSECRG00000019588.1"/>
</dbReference>
<proteinExistence type="predicted"/>
<dbReference type="InterPro" id="IPR029071">
    <property type="entry name" value="Ubiquitin-like_domsf"/>
</dbReference>
<dbReference type="GeneTree" id="ENSGT00990000204286"/>
<dbReference type="SMART" id="SM00213">
    <property type="entry name" value="UBQ"/>
    <property type="match status" value="1"/>
</dbReference>
<reference evidence="2" key="3">
    <citation type="submission" date="2025-09" db="UniProtKB">
        <authorList>
            <consortium name="Ensembl"/>
        </authorList>
    </citation>
    <scope>IDENTIFICATION</scope>
</reference>
<dbReference type="AlphaFoldDB" id="A0A8C4TD49"/>
<name>A0A8C4TD49_ERPCA</name>
<evidence type="ECO:0000259" key="1">
    <source>
        <dbReference type="PROSITE" id="PS50053"/>
    </source>
</evidence>
<protein>
    <submittedName>
        <fullName evidence="2">Ubiquitin-like</fullName>
    </submittedName>
</protein>
<sequence length="90" mass="10036">MGKIYQVIIQGIMDKKSTIDVGSSEEEMNNTTVLELKKKLLLKLPGNSDSPEDLRLIFAGKQLEDSGKFSDYHIKDKSIILMVLRLPGGN</sequence>
<organism evidence="2 3">
    <name type="scientific">Erpetoichthys calabaricus</name>
    <name type="common">Rope fish</name>
    <name type="synonym">Calamoichthys calabaricus</name>
    <dbReference type="NCBI Taxonomy" id="27687"/>
    <lineage>
        <taxon>Eukaryota</taxon>
        <taxon>Metazoa</taxon>
        <taxon>Chordata</taxon>
        <taxon>Craniata</taxon>
        <taxon>Vertebrata</taxon>
        <taxon>Euteleostomi</taxon>
        <taxon>Actinopterygii</taxon>
        <taxon>Polypteriformes</taxon>
        <taxon>Polypteridae</taxon>
        <taxon>Erpetoichthys</taxon>
    </lineage>
</organism>
<dbReference type="Gene3D" id="3.10.20.90">
    <property type="entry name" value="Phosphatidylinositol 3-kinase Catalytic Subunit, Chain A, domain 1"/>
    <property type="match status" value="1"/>
</dbReference>
<dbReference type="Proteomes" id="UP000694620">
    <property type="component" value="Chromosome 11"/>
</dbReference>
<evidence type="ECO:0000313" key="2">
    <source>
        <dbReference type="Ensembl" id="ENSECRP00000028907.1"/>
    </source>
</evidence>
<feature type="domain" description="Ubiquitin-like" evidence="1">
    <location>
        <begin position="32"/>
        <end position="89"/>
    </location>
</feature>
<evidence type="ECO:0000313" key="3">
    <source>
        <dbReference type="Proteomes" id="UP000694620"/>
    </source>
</evidence>
<dbReference type="SUPFAM" id="SSF54236">
    <property type="entry name" value="Ubiquitin-like"/>
    <property type="match status" value="1"/>
</dbReference>
<accession>A0A8C4TD49</accession>
<dbReference type="InterPro" id="IPR000626">
    <property type="entry name" value="Ubiquitin-like_dom"/>
</dbReference>
<reference evidence="2" key="2">
    <citation type="submission" date="2025-08" db="UniProtKB">
        <authorList>
            <consortium name="Ensembl"/>
        </authorList>
    </citation>
    <scope>IDENTIFICATION</scope>
</reference>
<keyword evidence="3" id="KW-1185">Reference proteome</keyword>
<dbReference type="Pfam" id="PF00240">
    <property type="entry name" value="ubiquitin"/>
    <property type="match status" value="1"/>
</dbReference>